<sequence length="314" mass="36067">MSSESTFLCLPREIRDIIYREYVTLEHGYVYNPATNKLKAGGPIHQPHLMALQFCCQQVAAEMQGLALKHNTIRFYTVCSVETKRRANALFSLMKNMWSTEAELLHQARGRISPEAMQQMASRFPQLQHVIERLNTRPEGQYPEGGWCIVSLPWEALRYIETNQYGEALSAYRNFVTCALQSILAHHSPGSLDPTWLSRANRVLSMCHEPWLIPEDDDEITCRRRLLYRDFAGPRDTGFNYRFSAAAACIRFLRSVPDARTHMRQVVLEEDRPAVPFAECHAQGLLPFLRENPQVTRDPACQVMEEHISVCRGQ</sequence>
<reference evidence="1 2" key="1">
    <citation type="submission" date="2023-01" db="EMBL/GenBank/DDBJ databases">
        <title>Analysis of 21 Apiospora genomes using comparative genomics revels a genus with tremendous synthesis potential of carbohydrate active enzymes and secondary metabolites.</title>
        <authorList>
            <person name="Sorensen T."/>
        </authorList>
    </citation>
    <scope>NUCLEOTIDE SEQUENCE [LARGE SCALE GENOMIC DNA]</scope>
    <source>
        <strain evidence="1 2">CBS 20057</strain>
    </source>
</reference>
<keyword evidence="2" id="KW-1185">Reference proteome</keyword>
<name>A0ABR1R7D0_9PEZI</name>
<proteinExistence type="predicted"/>
<dbReference type="Proteomes" id="UP001396898">
    <property type="component" value="Unassembled WGS sequence"/>
</dbReference>
<organism evidence="1 2">
    <name type="scientific">Apiospora marii</name>
    <dbReference type="NCBI Taxonomy" id="335849"/>
    <lineage>
        <taxon>Eukaryota</taxon>
        <taxon>Fungi</taxon>
        <taxon>Dikarya</taxon>
        <taxon>Ascomycota</taxon>
        <taxon>Pezizomycotina</taxon>
        <taxon>Sordariomycetes</taxon>
        <taxon>Xylariomycetidae</taxon>
        <taxon>Amphisphaeriales</taxon>
        <taxon>Apiosporaceae</taxon>
        <taxon>Apiospora</taxon>
    </lineage>
</organism>
<dbReference type="EMBL" id="JAQQWI010000018">
    <property type="protein sequence ID" value="KAK8001691.1"/>
    <property type="molecule type" value="Genomic_DNA"/>
</dbReference>
<evidence type="ECO:0000313" key="1">
    <source>
        <dbReference type="EMBL" id="KAK8001691.1"/>
    </source>
</evidence>
<comment type="caution">
    <text evidence="1">The sequence shown here is derived from an EMBL/GenBank/DDBJ whole genome shotgun (WGS) entry which is preliminary data.</text>
</comment>
<accession>A0ABR1R7D0</accession>
<gene>
    <name evidence="1" type="ORF">PG991_013913</name>
</gene>
<protein>
    <submittedName>
        <fullName evidence="1">Uncharacterized protein</fullName>
    </submittedName>
</protein>
<evidence type="ECO:0000313" key="2">
    <source>
        <dbReference type="Proteomes" id="UP001396898"/>
    </source>
</evidence>